<feature type="region of interest" description="Disordered" evidence="13">
    <location>
        <begin position="394"/>
        <end position="418"/>
    </location>
</feature>
<accession>A0AAV9XV74</accession>
<dbReference type="GO" id="GO:0016818">
    <property type="term" value="F:hydrolase activity, acting on acid anhydrides, in phosphorus-containing anhydrides"/>
    <property type="evidence" value="ECO:0007669"/>
    <property type="project" value="InterPro"/>
</dbReference>
<evidence type="ECO:0000313" key="16">
    <source>
        <dbReference type="Proteomes" id="UP001311799"/>
    </source>
</evidence>
<protein>
    <submittedName>
        <fullName evidence="15">Helicase</fullName>
    </submittedName>
</protein>
<evidence type="ECO:0000256" key="11">
    <source>
        <dbReference type="ARBA" id="ARBA00023204"/>
    </source>
</evidence>
<dbReference type="GO" id="GO:0045910">
    <property type="term" value="P:negative regulation of DNA recombination"/>
    <property type="evidence" value="ECO:0007669"/>
    <property type="project" value="TreeGrafter"/>
</dbReference>
<dbReference type="InterPro" id="IPR045028">
    <property type="entry name" value="DinG/Rad3-like"/>
</dbReference>
<dbReference type="GO" id="GO:0005634">
    <property type="term" value="C:nucleus"/>
    <property type="evidence" value="ECO:0007669"/>
    <property type="project" value="TreeGrafter"/>
</dbReference>
<dbReference type="GO" id="GO:0051539">
    <property type="term" value="F:4 iron, 4 sulfur cluster binding"/>
    <property type="evidence" value="ECO:0007669"/>
    <property type="project" value="UniProtKB-KW"/>
</dbReference>
<keyword evidence="5" id="KW-0378">Hydrolase</keyword>
<organism evidence="15 16">
    <name type="scientific">Cryptosporidium xiaoi</name>
    <dbReference type="NCBI Taxonomy" id="659607"/>
    <lineage>
        <taxon>Eukaryota</taxon>
        <taxon>Sar</taxon>
        <taxon>Alveolata</taxon>
        <taxon>Apicomplexa</taxon>
        <taxon>Conoidasida</taxon>
        <taxon>Coccidia</taxon>
        <taxon>Eucoccidiorida</taxon>
        <taxon>Eimeriorina</taxon>
        <taxon>Cryptosporidiidae</taxon>
        <taxon>Cryptosporidium</taxon>
    </lineage>
</organism>
<keyword evidence="16" id="KW-1185">Reference proteome</keyword>
<evidence type="ECO:0000256" key="5">
    <source>
        <dbReference type="ARBA" id="ARBA00022801"/>
    </source>
</evidence>
<dbReference type="GO" id="GO:0006281">
    <property type="term" value="P:DNA repair"/>
    <property type="evidence" value="ECO:0007669"/>
    <property type="project" value="UniProtKB-KW"/>
</dbReference>
<dbReference type="EMBL" id="JAWDEY010000035">
    <property type="protein sequence ID" value="KAK6588019.1"/>
    <property type="molecule type" value="Genomic_DNA"/>
</dbReference>
<sequence length="1190" mass="132989">MGHLKNEYMIEGYEVYFPYDAYQCQLDYMQKVLYSIKNRKNALLESPTGTGKTMCLLASALAYQKHHLLNNGSSRRMTTLQTENVATSSDTYNLKSDGGMIEIIGIPITGETRGVPDSKTVCGVVNSIGNKGNCSKNHENLKEEMVTPRIIYSSRTHSQLSQVMRELKSSGIGDGFTIELFDSENDNGLNLVNTKSLKQDKSMLKRGLLKGVGLNGKAAKNSGNSKKIFKATILGSRDQLCVHTRISKFKGNTLIKNCRRITKEGKCKYHNNLKQAKVSEVAADIKDIEDLKSLALSSSDSSYFCPYYATREIENVCNVVLLPYNYLLDSITRQNLKMDLRNSILILDEAHNLESVAEEAYSYDLRDIDLALSQKAIQNILEATKLGILENKGKNLGNNNRGNNGRNKRDNDEDDDDDEDEIAFDIEVAISLVTGLHLLSGNLREIPCKIPKPNSNKTWLKVGDLQGETYPGKYIYTLFGSSGFSRDNFQQMDECLTNMINYGQNLVGPGGNVSNLLDVTGVQINNRIGALERFQRCLRLTFNDTTIKNSQWFKVYVHYEIDQYLISDTTNELDETGENRQKKLNLSENEIRELNLADNEYRLYLSFWCFSPAAAISSLASSGVRSMIITSGTLSPLDSLSQQLSCSNVSFDVFLENEHVIDSNKQLMAFTVEKGNGNITRLGSGFGPVQLVGSYEARNNPAYFSALGSVVIDTIRRTPDGVLLFFSSYPLMDQAIRYWNEQGITERLREFKNVFVEPRSSFELGSVLESYMDCINNLDPGGHSSTYSSGFGKGFGDSGSSGGLKRSGSLFIAVCRGKVSEGINFSDRACRGVIIAGLPFPSITDPRVSLKKQYMDESNMDGRQWYNQQAIRAVNQAIGRVVRHKNDYGIIVLADRRFSQFGIYSKLSKWIRSHIKHYPQLEKTQLDGISNFFNVKLGLCINSNIDQHIKSDVTDFNTNTKSVSLCISEKIPSSNLSTEINSVLKLIENNEKEEDRNSNPANTTVNNKSLATPWKKIKASCYGTSTVIRQNQWNSASSATKTTFSTSSSPSKENSNCFTIIPKENVSSNLGITKDEKELFNKTKRILGEKEFAIVISHINQIKKGDINSNNLSIVANQLIPSSNNHSLEDEFINTRKNLALEYLNLIVPLNYRSEFKGIIDNILLNIDLIKDEALVSALEKDPIIYKRSN</sequence>
<keyword evidence="11" id="KW-0234">DNA repair</keyword>
<dbReference type="SUPFAM" id="SSF52540">
    <property type="entry name" value="P-loop containing nucleoside triphosphate hydrolases"/>
    <property type="match status" value="2"/>
</dbReference>
<evidence type="ECO:0000256" key="9">
    <source>
        <dbReference type="ARBA" id="ARBA00023014"/>
    </source>
</evidence>
<dbReference type="InterPro" id="IPR006554">
    <property type="entry name" value="Helicase-like_DEXD_c2"/>
</dbReference>
<dbReference type="Pfam" id="PF13307">
    <property type="entry name" value="Helicase_C_2"/>
    <property type="match status" value="1"/>
</dbReference>
<dbReference type="Pfam" id="PF06733">
    <property type="entry name" value="DEAD_2"/>
    <property type="match status" value="1"/>
</dbReference>
<dbReference type="GO" id="GO:1904430">
    <property type="term" value="P:negative regulation of t-circle formation"/>
    <property type="evidence" value="ECO:0007669"/>
    <property type="project" value="TreeGrafter"/>
</dbReference>
<evidence type="ECO:0000256" key="4">
    <source>
        <dbReference type="ARBA" id="ARBA00022763"/>
    </source>
</evidence>
<proteinExistence type="predicted"/>
<feature type="domain" description="Helicase ATP-binding" evidence="14">
    <location>
        <begin position="11"/>
        <end position="412"/>
    </location>
</feature>
<keyword evidence="6 15" id="KW-0347">Helicase</keyword>
<evidence type="ECO:0000256" key="12">
    <source>
        <dbReference type="ARBA" id="ARBA00023235"/>
    </source>
</evidence>
<dbReference type="SMART" id="SM00488">
    <property type="entry name" value="DEXDc2"/>
    <property type="match status" value="1"/>
</dbReference>
<keyword evidence="8" id="KW-0408">Iron</keyword>
<evidence type="ECO:0000256" key="3">
    <source>
        <dbReference type="ARBA" id="ARBA00022741"/>
    </source>
</evidence>
<dbReference type="Proteomes" id="UP001311799">
    <property type="component" value="Unassembled WGS sequence"/>
</dbReference>
<evidence type="ECO:0000256" key="7">
    <source>
        <dbReference type="ARBA" id="ARBA00022840"/>
    </source>
</evidence>
<dbReference type="GO" id="GO:0003678">
    <property type="term" value="F:DNA helicase activity"/>
    <property type="evidence" value="ECO:0007669"/>
    <property type="project" value="InterPro"/>
</dbReference>
<keyword evidence="10" id="KW-0238">DNA-binding</keyword>
<evidence type="ECO:0000256" key="10">
    <source>
        <dbReference type="ARBA" id="ARBA00023125"/>
    </source>
</evidence>
<keyword evidence="7" id="KW-0067">ATP-binding</keyword>
<comment type="caution">
    <text evidence="15">The sequence shown here is derived from an EMBL/GenBank/DDBJ whole genome shotgun (WGS) entry which is preliminary data.</text>
</comment>
<dbReference type="SMART" id="SM00491">
    <property type="entry name" value="HELICc2"/>
    <property type="match status" value="1"/>
</dbReference>
<keyword evidence="3" id="KW-0547">Nucleotide-binding</keyword>
<reference evidence="15 16" key="1">
    <citation type="submission" date="2023-10" db="EMBL/GenBank/DDBJ databases">
        <title>Comparative genomics analysis reveals potential genetic determinants of host preference in Cryptosporidium xiaoi.</title>
        <authorList>
            <person name="Xiao L."/>
            <person name="Li J."/>
        </authorList>
    </citation>
    <scope>NUCLEOTIDE SEQUENCE [LARGE SCALE GENOMIC DNA]</scope>
    <source>
        <strain evidence="15 16">52996</strain>
    </source>
</reference>
<dbReference type="InterPro" id="IPR057498">
    <property type="entry name" value="Rtel1_ARCH"/>
</dbReference>
<evidence type="ECO:0000256" key="13">
    <source>
        <dbReference type="SAM" id="MobiDB-lite"/>
    </source>
</evidence>
<keyword evidence="1" id="KW-0004">4Fe-4S</keyword>
<dbReference type="InterPro" id="IPR027417">
    <property type="entry name" value="P-loop_NTPase"/>
</dbReference>
<dbReference type="InterPro" id="IPR002464">
    <property type="entry name" value="DNA/RNA_helicase_DEAH_CS"/>
</dbReference>
<dbReference type="Pfam" id="PF23109">
    <property type="entry name" value="ARCH_RTEL1"/>
    <property type="match status" value="1"/>
</dbReference>
<evidence type="ECO:0000313" key="15">
    <source>
        <dbReference type="EMBL" id="KAK6588019.1"/>
    </source>
</evidence>
<keyword evidence="4" id="KW-0227">DNA damage</keyword>
<evidence type="ECO:0000256" key="6">
    <source>
        <dbReference type="ARBA" id="ARBA00022806"/>
    </source>
</evidence>
<dbReference type="InterPro" id="IPR014013">
    <property type="entry name" value="Helic_SF1/SF2_ATP-bd_DinG/Rad3"/>
</dbReference>
<gene>
    <name evidence="15" type="ORF">RS030_71081</name>
</gene>
<dbReference type="AlphaFoldDB" id="A0AAV9XV74"/>
<evidence type="ECO:0000256" key="8">
    <source>
        <dbReference type="ARBA" id="ARBA00023004"/>
    </source>
</evidence>
<dbReference type="GO" id="GO:0003677">
    <property type="term" value="F:DNA binding"/>
    <property type="evidence" value="ECO:0007669"/>
    <property type="project" value="UniProtKB-KW"/>
</dbReference>
<dbReference type="GO" id="GO:0070182">
    <property type="term" value="F:DNA polymerase binding"/>
    <property type="evidence" value="ECO:0007669"/>
    <property type="project" value="TreeGrafter"/>
</dbReference>
<dbReference type="InterPro" id="IPR006555">
    <property type="entry name" value="ATP-dep_Helicase_C"/>
</dbReference>
<dbReference type="GO" id="GO:0005524">
    <property type="term" value="F:ATP binding"/>
    <property type="evidence" value="ECO:0007669"/>
    <property type="project" value="UniProtKB-KW"/>
</dbReference>
<keyword evidence="2" id="KW-0479">Metal-binding</keyword>
<evidence type="ECO:0000256" key="2">
    <source>
        <dbReference type="ARBA" id="ARBA00022723"/>
    </source>
</evidence>
<dbReference type="PROSITE" id="PS51193">
    <property type="entry name" value="HELICASE_ATP_BIND_2"/>
    <property type="match status" value="1"/>
</dbReference>
<dbReference type="PANTHER" id="PTHR11472">
    <property type="entry name" value="DNA REPAIR DEAD HELICASE RAD3/XP-D SUBFAMILY MEMBER"/>
    <property type="match status" value="1"/>
</dbReference>
<dbReference type="GO" id="GO:0010569">
    <property type="term" value="P:regulation of double-strand break repair via homologous recombination"/>
    <property type="evidence" value="ECO:0007669"/>
    <property type="project" value="TreeGrafter"/>
</dbReference>
<keyword evidence="9" id="KW-0411">Iron-sulfur</keyword>
<dbReference type="Gene3D" id="3.40.50.300">
    <property type="entry name" value="P-loop containing nucleotide triphosphate hydrolases"/>
    <property type="match status" value="2"/>
</dbReference>
<dbReference type="GO" id="GO:0046872">
    <property type="term" value="F:metal ion binding"/>
    <property type="evidence" value="ECO:0007669"/>
    <property type="project" value="UniProtKB-KW"/>
</dbReference>
<keyword evidence="12" id="KW-0413">Isomerase</keyword>
<evidence type="ECO:0000259" key="14">
    <source>
        <dbReference type="PROSITE" id="PS51193"/>
    </source>
</evidence>
<dbReference type="PROSITE" id="PS00690">
    <property type="entry name" value="DEAH_ATP_HELICASE"/>
    <property type="match status" value="1"/>
</dbReference>
<feature type="compositionally biased region" description="Low complexity" evidence="13">
    <location>
        <begin position="394"/>
        <end position="405"/>
    </location>
</feature>
<dbReference type="CDD" id="cd18788">
    <property type="entry name" value="SF2_C_XPD"/>
    <property type="match status" value="1"/>
</dbReference>
<dbReference type="PANTHER" id="PTHR11472:SF34">
    <property type="entry name" value="REGULATOR OF TELOMERE ELONGATION HELICASE 1"/>
    <property type="match status" value="1"/>
</dbReference>
<dbReference type="InterPro" id="IPR010614">
    <property type="entry name" value="RAD3-like_helicase_DEAD"/>
</dbReference>
<name>A0AAV9XV74_9CRYT</name>
<evidence type="ECO:0000256" key="1">
    <source>
        <dbReference type="ARBA" id="ARBA00022485"/>
    </source>
</evidence>
<dbReference type="GO" id="GO:0090657">
    <property type="term" value="P:telomeric loop disassembly"/>
    <property type="evidence" value="ECO:0007669"/>
    <property type="project" value="TreeGrafter"/>
</dbReference>